<evidence type="ECO:0000313" key="11">
    <source>
        <dbReference type="EMBL" id="KIH62835.1"/>
    </source>
</evidence>
<evidence type="ECO:0000256" key="5">
    <source>
        <dbReference type="ARBA" id="ARBA00023136"/>
    </source>
</evidence>
<evidence type="ECO:0000256" key="9">
    <source>
        <dbReference type="SAM" id="Phobius"/>
    </source>
</evidence>
<dbReference type="GO" id="GO:0005886">
    <property type="term" value="C:plasma membrane"/>
    <property type="evidence" value="ECO:0007669"/>
    <property type="project" value="TreeGrafter"/>
</dbReference>
<keyword evidence="12" id="KW-1185">Reference proteome</keyword>
<dbReference type="SUPFAM" id="SSF81321">
    <property type="entry name" value="Family A G protein-coupled receptor-like"/>
    <property type="match status" value="1"/>
</dbReference>
<proteinExistence type="inferred from homology"/>
<dbReference type="AlphaFoldDB" id="A0A0C2GNH6"/>
<dbReference type="Proteomes" id="UP000054047">
    <property type="component" value="Unassembled WGS sequence"/>
</dbReference>
<feature type="transmembrane region" description="Helical" evidence="9">
    <location>
        <begin position="149"/>
        <end position="171"/>
    </location>
</feature>
<feature type="transmembrane region" description="Helical" evidence="9">
    <location>
        <begin position="43"/>
        <end position="62"/>
    </location>
</feature>
<dbReference type="PANTHER" id="PTHR24243">
    <property type="entry name" value="G-PROTEIN COUPLED RECEPTOR"/>
    <property type="match status" value="1"/>
</dbReference>
<dbReference type="PROSITE" id="PS50262">
    <property type="entry name" value="G_PROTEIN_RECEP_F1_2"/>
    <property type="match status" value="1"/>
</dbReference>
<protein>
    <submittedName>
        <fullName evidence="11">7 transmembrane receptor</fullName>
    </submittedName>
</protein>
<dbReference type="OrthoDB" id="5962705at2759"/>
<feature type="transmembrane region" description="Helical" evidence="9">
    <location>
        <begin position="199"/>
        <end position="218"/>
    </location>
</feature>
<dbReference type="InterPro" id="IPR017452">
    <property type="entry name" value="GPCR_Rhodpsn_7TM"/>
</dbReference>
<keyword evidence="3 9" id="KW-1133">Transmembrane helix</keyword>
<keyword evidence="5 9" id="KW-0472">Membrane</keyword>
<dbReference type="PRINTS" id="PR00237">
    <property type="entry name" value="GPCRRHODOPSN"/>
</dbReference>
<feature type="domain" description="G-protein coupled receptors family 1 profile" evidence="10">
    <location>
        <begin position="1"/>
        <end position="265"/>
    </location>
</feature>
<evidence type="ECO:0000256" key="2">
    <source>
        <dbReference type="ARBA" id="ARBA00022692"/>
    </source>
</evidence>
<reference evidence="11 12" key="1">
    <citation type="submission" date="2013-12" db="EMBL/GenBank/DDBJ databases">
        <title>Draft genome of the parsitic nematode Ancylostoma duodenale.</title>
        <authorList>
            <person name="Mitreva M."/>
        </authorList>
    </citation>
    <scope>NUCLEOTIDE SEQUENCE [LARGE SCALE GENOMIC DNA]</scope>
    <source>
        <strain evidence="11 12">Zhejiang</strain>
    </source>
</reference>
<dbReference type="InterPro" id="IPR000276">
    <property type="entry name" value="GPCR_Rhodpsn"/>
</dbReference>
<keyword evidence="4 8" id="KW-0297">G-protein coupled receptor</keyword>
<evidence type="ECO:0000256" key="8">
    <source>
        <dbReference type="RuleBase" id="RU000688"/>
    </source>
</evidence>
<dbReference type="EMBL" id="KN729049">
    <property type="protein sequence ID" value="KIH62835.1"/>
    <property type="molecule type" value="Genomic_DNA"/>
</dbReference>
<keyword evidence="2 8" id="KW-0812">Transmembrane</keyword>
<evidence type="ECO:0000259" key="10">
    <source>
        <dbReference type="PROSITE" id="PS50262"/>
    </source>
</evidence>
<feature type="transmembrane region" description="Helical" evidence="9">
    <location>
        <begin position="245"/>
        <end position="268"/>
    </location>
</feature>
<feature type="transmembrane region" description="Helical" evidence="9">
    <location>
        <begin position="83"/>
        <end position="105"/>
    </location>
</feature>
<gene>
    <name evidence="11" type="ORF">ANCDUO_06880</name>
</gene>
<evidence type="ECO:0000256" key="1">
    <source>
        <dbReference type="ARBA" id="ARBA00004141"/>
    </source>
</evidence>
<evidence type="ECO:0000256" key="3">
    <source>
        <dbReference type="ARBA" id="ARBA00022989"/>
    </source>
</evidence>
<comment type="subcellular location">
    <subcellularLocation>
        <location evidence="1">Membrane</location>
        <topology evidence="1">Multi-pass membrane protein</topology>
    </subcellularLocation>
</comment>
<dbReference type="Gene3D" id="1.20.1070.10">
    <property type="entry name" value="Rhodopsin 7-helix transmembrane proteins"/>
    <property type="match status" value="1"/>
</dbReference>
<dbReference type="Pfam" id="PF00001">
    <property type="entry name" value="7tm_1"/>
    <property type="match status" value="1"/>
</dbReference>
<accession>A0A0C2GNH6</accession>
<organism evidence="11 12">
    <name type="scientific">Ancylostoma duodenale</name>
    <dbReference type="NCBI Taxonomy" id="51022"/>
    <lineage>
        <taxon>Eukaryota</taxon>
        <taxon>Metazoa</taxon>
        <taxon>Ecdysozoa</taxon>
        <taxon>Nematoda</taxon>
        <taxon>Chromadorea</taxon>
        <taxon>Rhabditida</taxon>
        <taxon>Rhabditina</taxon>
        <taxon>Rhabditomorpha</taxon>
        <taxon>Strongyloidea</taxon>
        <taxon>Ancylostomatidae</taxon>
        <taxon>Ancylostomatinae</taxon>
        <taxon>Ancylostoma</taxon>
    </lineage>
</organism>
<keyword evidence="7 8" id="KW-0807">Transducer</keyword>
<evidence type="ECO:0000313" key="12">
    <source>
        <dbReference type="Proteomes" id="UP000054047"/>
    </source>
</evidence>
<evidence type="ECO:0000256" key="4">
    <source>
        <dbReference type="ARBA" id="ARBA00023040"/>
    </source>
</evidence>
<sequence length="301" mass="34604">MVSLLNETNAKNVCVLGLPMEVYTAVDFAHPYVFGEWMCKGRAYLMEFTSYASILVICSFTVERWLAICHPLRSRSSSKFSRAYITIIVMWAVSAVAALPMGYIVKINRLPLPAWAKNQPWTGKVSEDFETLKNTEFCAMDMREQHLQKYLVCFLFLAFFLVPAFLITMMYSHIAMRIASTDTLLHVNKKKTRTKNTNNMIKMLVSVVVSFFICWLPFHIQRLLSLFITYHEGNLSPAVETLSTLVFYISGCCYYSNSATNPILYNVFSKKYRKAFTRTILGLGIAKKIRPQWYITRSSVL</sequence>
<dbReference type="PANTHER" id="PTHR24243:SF208">
    <property type="entry name" value="PYROKININ-1 RECEPTOR"/>
    <property type="match status" value="1"/>
</dbReference>
<evidence type="ECO:0000256" key="6">
    <source>
        <dbReference type="ARBA" id="ARBA00023170"/>
    </source>
</evidence>
<evidence type="ECO:0000256" key="7">
    <source>
        <dbReference type="ARBA" id="ARBA00023224"/>
    </source>
</evidence>
<dbReference type="PROSITE" id="PS00237">
    <property type="entry name" value="G_PROTEIN_RECEP_F1_1"/>
    <property type="match status" value="1"/>
</dbReference>
<comment type="similarity">
    <text evidence="8">Belongs to the G-protein coupled receptor 1 family.</text>
</comment>
<name>A0A0C2GNH6_9BILA</name>
<keyword evidence="6 8" id="KW-0675">Receptor</keyword>
<dbReference type="GO" id="GO:0008188">
    <property type="term" value="F:neuropeptide receptor activity"/>
    <property type="evidence" value="ECO:0007669"/>
    <property type="project" value="TreeGrafter"/>
</dbReference>